<evidence type="ECO:0000313" key="1">
    <source>
        <dbReference type="EMBL" id="KAE9612351.1"/>
    </source>
</evidence>
<gene>
    <name evidence="1" type="ORF">Lalb_Chr06g0172091</name>
</gene>
<sequence>MVVRKVVYRLAHKSIIRTTTCFFMTKRLYEFFRVTVSHHTHLFTHSSFKNLKNIAPIMEKSKSVLH</sequence>
<dbReference type="EMBL" id="WOCE01000006">
    <property type="protein sequence ID" value="KAE9612351.1"/>
    <property type="molecule type" value="Genomic_DNA"/>
</dbReference>
<dbReference type="Proteomes" id="UP000447434">
    <property type="component" value="Chromosome 6"/>
</dbReference>
<protein>
    <submittedName>
        <fullName evidence="1">Uncharacterized protein</fullName>
    </submittedName>
</protein>
<name>A0A6A4QEU0_LUPAL</name>
<comment type="caution">
    <text evidence="1">The sequence shown here is derived from an EMBL/GenBank/DDBJ whole genome shotgun (WGS) entry which is preliminary data.</text>
</comment>
<organism evidence="1 2">
    <name type="scientific">Lupinus albus</name>
    <name type="common">White lupine</name>
    <name type="synonym">Lupinus termis</name>
    <dbReference type="NCBI Taxonomy" id="3870"/>
    <lineage>
        <taxon>Eukaryota</taxon>
        <taxon>Viridiplantae</taxon>
        <taxon>Streptophyta</taxon>
        <taxon>Embryophyta</taxon>
        <taxon>Tracheophyta</taxon>
        <taxon>Spermatophyta</taxon>
        <taxon>Magnoliopsida</taxon>
        <taxon>eudicotyledons</taxon>
        <taxon>Gunneridae</taxon>
        <taxon>Pentapetalae</taxon>
        <taxon>rosids</taxon>
        <taxon>fabids</taxon>
        <taxon>Fabales</taxon>
        <taxon>Fabaceae</taxon>
        <taxon>Papilionoideae</taxon>
        <taxon>50 kb inversion clade</taxon>
        <taxon>genistoids sensu lato</taxon>
        <taxon>core genistoids</taxon>
        <taxon>Genisteae</taxon>
        <taxon>Lupinus</taxon>
    </lineage>
</organism>
<proteinExistence type="predicted"/>
<accession>A0A6A4QEU0</accession>
<dbReference type="AlphaFoldDB" id="A0A6A4QEU0"/>
<reference evidence="2" key="1">
    <citation type="journal article" date="2020" name="Nat. Commun.">
        <title>Genome sequence of the cluster root forming white lupin.</title>
        <authorList>
            <person name="Hufnagel B."/>
            <person name="Marques A."/>
            <person name="Soriano A."/>
            <person name="Marques L."/>
            <person name="Divol F."/>
            <person name="Doumas P."/>
            <person name="Sallet E."/>
            <person name="Mancinotti D."/>
            <person name="Carrere S."/>
            <person name="Marande W."/>
            <person name="Arribat S."/>
            <person name="Keller J."/>
            <person name="Huneau C."/>
            <person name="Blein T."/>
            <person name="Aime D."/>
            <person name="Laguerre M."/>
            <person name="Taylor J."/>
            <person name="Schubert V."/>
            <person name="Nelson M."/>
            <person name="Geu-Flores F."/>
            <person name="Crespi M."/>
            <person name="Gallardo-Guerrero K."/>
            <person name="Delaux P.-M."/>
            <person name="Salse J."/>
            <person name="Berges H."/>
            <person name="Guyot R."/>
            <person name="Gouzy J."/>
            <person name="Peret B."/>
        </authorList>
    </citation>
    <scope>NUCLEOTIDE SEQUENCE [LARGE SCALE GENOMIC DNA]</scope>
    <source>
        <strain evidence="2">cv. Amiga</strain>
    </source>
</reference>
<keyword evidence="2" id="KW-1185">Reference proteome</keyword>
<evidence type="ECO:0000313" key="2">
    <source>
        <dbReference type="Proteomes" id="UP000447434"/>
    </source>
</evidence>